<protein>
    <recommendedName>
        <fullName evidence="4">Tandem five-TM protein</fullName>
    </recommendedName>
</protein>
<keyword evidence="1" id="KW-1133">Transmembrane helix</keyword>
<feature type="transmembrane region" description="Helical" evidence="1">
    <location>
        <begin position="151"/>
        <end position="173"/>
    </location>
</feature>
<organism evidence="2 3">
    <name type="scientific">Lactococcus lactis subsp. lactis</name>
    <name type="common">Streptococcus lactis</name>
    <dbReference type="NCBI Taxonomy" id="1360"/>
    <lineage>
        <taxon>Bacteria</taxon>
        <taxon>Bacillati</taxon>
        <taxon>Bacillota</taxon>
        <taxon>Bacilli</taxon>
        <taxon>Lactobacillales</taxon>
        <taxon>Streptococcaceae</taxon>
        <taxon>Lactococcus</taxon>
    </lineage>
</organism>
<keyword evidence="1" id="KW-0812">Transmembrane</keyword>
<evidence type="ECO:0000313" key="2">
    <source>
        <dbReference type="EMBL" id="ARD99205.1"/>
    </source>
</evidence>
<dbReference type="AlphaFoldDB" id="A0A1V0NH10"/>
<reference evidence="2 3" key="1">
    <citation type="journal article" date="2017" name="BMC Genomics">
        <title>Comparative and functional genomics of the Lactococcus lactis taxon; insights into evolution and niche adaptation.</title>
        <authorList>
            <person name="Kelleher P."/>
            <person name="Bottacini F."/>
            <person name="Mahony J."/>
            <person name="Kilcawley K.N."/>
            <person name="van Sinderen D."/>
        </authorList>
    </citation>
    <scope>NUCLEOTIDE SEQUENCE [LARGE SCALE GENOMIC DNA]</scope>
    <source>
        <strain evidence="2 3">275</strain>
    </source>
</reference>
<dbReference type="EMBL" id="CP015897">
    <property type="protein sequence ID" value="ARD99205.1"/>
    <property type="molecule type" value="Genomic_DNA"/>
</dbReference>
<name>A0A1V0NH10_LACLL</name>
<feature type="transmembrane region" description="Helical" evidence="1">
    <location>
        <begin position="69"/>
        <end position="92"/>
    </location>
</feature>
<sequence>MEKTKIIYLRTENMVNYYINVENYQLYTRSSPNSKSAAGVQLVSFSGSIATILGIVSKGNNIFENPRNNLIILAIMWGIAIPSAILLSILVIREKKKIKMGEKLILKKRNKEDKGLLDRSYKASYLLSITFLAPIGMIMGSFYFVGNGNMLFFVCMILATMLSSLAVPFALNIPQSYKLLRKMKKEGIF</sequence>
<keyword evidence="1" id="KW-0472">Membrane</keyword>
<dbReference type="Proteomes" id="UP000192085">
    <property type="component" value="Chromosome"/>
</dbReference>
<accession>A0A1V0NH10</accession>
<gene>
    <name evidence="2" type="ORF">LL275_1578</name>
</gene>
<feature type="transmembrane region" description="Helical" evidence="1">
    <location>
        <begin position="124"/>
        <end position="145"/>
    </location>
</feature>
<proteinExistence type="predicted"/>
<dbReference type="RefSeq" id="WP_014570655.1">
    <property type="nucleotide sequence ID" value="NZ_CAKMCT010000002.1"/>
</dbReference>
<feature type="transmembrane region" description="Helical" evidence="1">
    <location>
        <begin position="37"/>
        <end position="57"/>
    </location>
</feature>
<evidence type="ECO:0008006" key="4">
    <source>
        <dbReference type="Google" id="ProtNLM"/>
    </source>
</evidence>
<evidence type="ECO:0000313" key="3">
    <source>
        <dbReference type="Proteomes" id="UP000192085"/>
    </source>
</evidence>
<evidence type="ECO:0000256" key="1">
    <source>
        <dbReference type="SAM" id="Phobius"/>
    </source>
</evidence>